<dbReference type="InterPro" id="IPR003593">
    <property type="entry name" value="AAA+_ATPase"/>
</dbReference>
<dbReference type="RefSeq" id="WP_073613126.1">
    <property type="nucleotide sequence ID" value="NZ_FRFE01000007.1"/>
</dbReference>
<dbReference type="Proteomes" id="UP000184603">
    <property type="component" value="Unassembled WGS sequence"/>
</dbReference>
<gene>
    <name evidence="5" type="ORF">SAMN02745220_01809</name>
</gene>
<sequence>MTAINDHMLELRDLTKSFGTFHAVDGVSLTLGKGEIYGFLGPNGAGKTTTIKMMAGLLLPTSGEMLIGGFNMVKEPIRCKAITGYIPDRPFLYEKLTGDEYLRFISSLYPGDGAWPLPEAADDYLELFDLTEWRHHLIEGYSHGMRQKLIMTSVLMLDQPLIIVDEPMVGLDPKSARIVKELFKKKAEEGTSIFLSTHSMEIAEELCDRIAILVNGKIRATGTVEELRALAKAGSGHLEDIFLELTGAFELQEVIKALRTGPRGVVTGNKQPGGPA</sequence>
<keyword evidence="1" id="KW-0813">Transport</keyword>
<dbReference type="AlphaFoldDB" id="A0A1M7Y4M8"/>
<dbReference type="GO" id="GO:0005524">
    <property type="term" value="F:ATP binding"/>
    <property type="evidence" value="ECO:0007669"/>
    <property type="project" value="UniProtKB-KW"/>
</dbReference>
<evidence type="ECO:0000256" key="1">
    <source>
        <dbReference type="ARBA" id="ARBA00022448"/>
    </source>
</evidence>
<dbReference type="InterPro" id="IPR027417">
    <property type="entry name" value="P-loop_NTPase"/>
</dbReference>
<dbReference type="EMBL" id="FRFE01000007">
    <property type="protein sequence ID" value="SHO47277.1"/>
    <property type="molecule type" value="Genomic_DNA"/>
</dbReference>
<dbReference type="CDD" id="cd03230">
    <property type="entry name" value="ABC_DR_subfamily_A"/>
    <property type="match status" value="1"/>
</dbReference>
<keyword evidence="3 5" id="KW-0067">ATP-binding</keyword>
<evidence type="ECO:0000256" key="3">
    <source>
        <dbReference type="ARBA" id="ARBA00022840"/>
    </source>
</evidence>
<dbReference type="PANTHER" id="PTHR42939">
    <property type="entry name" value="ABC TRANSPORTER ATP-BINDING PROTEIN ALBC-RELATED"/>
    <property type="match status" value="1"/>
</dbReference>
<evidence type="ECO:0000256" key="2">
    <source>
        <dbReference type="ARBA" id="ARBA00022741"/>
    </source>
</evidence>
<dbReference type="InterPro" id="IPR051782">
    <property type="entry name" value="ABC_Transporter_VariousFunc"/>
</dbReference>
<proteinExistence type="predicted"/>
<dbReference type="STRING" id="1121416.SAMN02745220_01809"/>
<dbReference type="GO" id="GO:0016887">
    <property type="term" value="F:ATP hydrolysis activity"/>
    <property type="evidence" value="ECO:0007669"/>
    <property type="project" value="InterPro"/>
</dbReference>
<dbReference type="InterPro" id="IPR003439">
    <property type="entry name" value="ABC_transporter-like_ATP-bd"/>
</dbReference>
<dbReference type="Pfam" id="PF00005">
    <property type="entry name" value="ABC_tran"/>
    <property type="match status" value="1"/>
</dbReference>
<name>A0A1M7Y4M8_9BACT</name>
<feature type="domain" description="ABC transporter" evidence="4">
    <location>
        <begin position="9"/>
        <end position="240"/>
    </location>
</feature>
<accession>A0A1M7Y4M8</accession>
<dbReference type="PANTHER" id="PTHR42939:SF1">
    <property type="entry name" value="ABC TRANSPORTER ATP-BINDING PROTEIN ALBC-RELATED"/>
    <property type="match status" value="1"/>
</dbReference>
<dbReference type="PROSITE" id="PS50893">
    <property type="entry name" value="ABC_TRANSPORTER_2"/>
    <property type="match status" value="1"/>
</dbReference>
<dbReference type="OrthoDB" id="9809450at2"/>
<keyword evidence="2" id="KW-0547">Nucleotide-binding</keyword>
<evidence type="ECO:0000259" key="4">
    <source>
        <dbReference type="PROSITE" id="PS50893"/>
    </source>
</evidence>
<protein>
    <submittedName>
        <fullName evidence="5">ABC-2 type transport system ATP-binding protein</fullName>
    </submittedName>
</protein>
<evidence type="ECO:0000313" key="6">
    <source>
        <dbReference type="Proteomes" id="UP000184603"/>
    </source>
</evidence>
<dbReference type="SUPFAM" id="SSF52540">
    <property type="entry name" value="P-loop containing nucleoside triphosphate hydrolases"/>
    <property type="match status" value="1"/>
</dbReference>
<dbReference type="SMART" id="SM00382">
    <property type="entry name" value="AAA"/>
    <property type="match status" value="1"/>
</dbReference>
<evidence type="ECO:0000313" key="5">
    <source>
        <dbReference type="EMBL" id="SHO47277.1"/>
    </source>
</evidence>
<reference evidence="5 6" key="1">
    <citation type="submission" date="2016-12" db="EMBL/GenBank/DDBJ databases">
        <authorList>
            <person name="Song W.-J."/>
            <person name="Kurnit D.M."/>
        </authorList>
    </citation>
    <scope>NUCLEOTIDE SEQUENCE [LARGE SCALE GENOMIC DNA]</scope>
    <source>
        <strain evidence="5 6">DSM 18488</strain>
    </source>
</reference>
<organism evidence="5 6">
    <name type="scientific">Desulfopila aestuarii DSM 18488</name>
    <dbReference type="NCBI Taxonomy" id="1121416"/>
    <lineage>
        <taxon>Bacteria</taxon>
        <taxon>Pseudomonadati</taxon>
        <taxon>Thermodesulfobacteriota</taxon>
        <taxon>Desulfobulbia</taxon>
        <taxon>Desulfobulbales</taxon>
        <taxon>Desulfocapsaceae</taxon>
        <taxon>Desulfopila</taxon>
    </lineage>
</organism>
<dbReference type="Gene3D" id="3.40.50.300">
    <property type="entry name" value="P-loop containing nucleotide triphosphate hydrolases"/>
    <property type="match status" value="1"/>
</dbReference>
<keyword evidence="6" id="KW-1185">Reference proteome</keyword>